<evidence type="ECO:0000313" key="2">
    <source>
        <dbReference type="EMBL" id="CBY35524.1"/>
    </source>
</evidence>
<dbReference type="GO" id="GO:0006644">
    <property type="term" value="P:phospholipid metabolic process"/>
    <property type="evidence" value="ECO:0007669"/>
    <property type="project" value="InterPro"/>
</dbReference>
<dbReference type="Proteomes" id="UP000011014">
    <property type="component" value="Unassembled WGS sequence"/>
</dbReference>
<evidence type="ECO:0000256" key="1">
    <source>
        <dbReference type="SAM" id="MobiDB-lite"/>
    </source>
</evidence>
<sequence>MVDQSVANRELPKYDFNTDSDLCENQIGTVERAVCECDKMLTFTLQPYAMDLTYQRYKNVNFFRREAETNCCEADGSVLDVGTCVNDIGIAYEEKVSIYRPEYVHKDAGDGTDNDGSSSSGSSGGTGSGPGTGSGNILDDGTAEG</sequence>
<dbReference type="InterPro" id="IPR036444">
    <property type="entry name" value="PLipase_A2_dom_sf"/>
</dbReference>
<proteinExistence type="predicted"/>
<name>E4YJ63_OIKDI</name>
<dbReference type="GO" id="GO:0050482">
    <property type="term" value="P:arachidonate secretion"/>
    <property type="evidence" value="ECO:0007669"/>
    <property type="project" value="InterPro"/>
</dbReference>
<accession>E4YJ63</accession>
<dbReference type="SUPFAM" id="SSF48619">
    <property type="entry name" value="Phospholipase A2, PLA2"/>
    <property type="match status" value="1"/>
</dbReference>
<reference evidence="2" key="1">
    <citation type="journal article" date="2010" name="Science">
        <title>Plasticity of animal genome architecture unmasked by rapid evolution of a pelagic tunicate.</title>
        <authorList>
            <person name="Denoeud F."/>
            <person name="Henriet S."/>
            <person name="Mungpakdee S."/>
            <person name="Aury J.M."/>
            <person name="Da Silva C."/>
            <person name="Brinkmann H."/>
            <person name="Mikhaleva J."/>
            <person name="Olsen L.C."/>
            <person name="Jubin C."/>
            <person name="Canestro C."/>
            <person name="Bouquet J.M."/>
            <person name="Danks G."/>
            <person name="Poulain J."/>
            <person name="Campsteijn C."/>
            <person name="Adamski M."/>
            <person name="Cross I."/>
            <person name="Yadetie F."/>
            <person name="Muffato M."/>
            <person name="Louis A."/>
            <person name="Butcher S."/>
            <person name="Tsagkogeorga G."/>
            <person name="Konrad A."/>
            <person name="Singh S."/>
            <person name="Jensen M.F."/>
            <person name="Cong E.H."/>
            <person name="Eikeseth-Otteraa H."/>
            <person name="Noel B."/>
            <person name="Anthouard V."/>
            <person name="Porcel B.M."/>
            <person name="Kachouri-Lafond R."/>
            <person name="Nishino A."/>
            <person name="Ugolini M."/>
            <person name="Chourrout P."/>
            <person name="Nishida H."/>
            <person name="Aasland R."/>
            <person name="Huzurbazar S."/>
            <person name="Westhof E."/>
            <person name="Delsuc F."/>
            <person name="Lehrach H."/>
            <person name="Reinhardt R."/>
            <person name="Weissenbach J."/>
            <person name="Roy S.W."/>
            <person name="Artiguenave F."/>
            <person name="Postlethwait J.H."/>
            <person name="Manak J.R."/>
            <person name="Thompson E.M."/>
            <person name="Jaillon O."/>
            <person name="Du Pasquier L."/>
            <person name="Boudinot P."/>
            <person name="Liberles D.A."/>
            <person name="Volff J.N."/>
            <person name="Philippe H."/>
            <person name="Lenhard B."/>
            <person name="Roest Crollius H."/>
            <person name="Wincker P."/>
            <person name="Chourrout D."/>
        </authorList>
    </citation>
    <scope>NUCLEOTIDE SEQUENCE [LARGE SCALE GENOMIC DNA]</scope>
</reference>
<dbReference type="EMBL" id="FN654640">
    <property type="protein sequence ID" value="CBY35524.1"/>
    <property type="molecule type" value="Genomic_DNA"/>
</dbReference>
<protein>
    <submittedName>
        <fullName evidence="2">Uncharacterized protein</fullName>
    </submittedName>
</protein>
<gene>
    <name evidence="2" type="ORF">GSOID_T00027342001</name>
</gene>
<feature type="compositionally biased region" description="Gly residues" evidence="1">
    <location>
        <begin position="122"/>
        <end position="134"/>
    </location>
</feature>
<organism evidence="2">
    <name type="scientific">Oikopleura dioica</name>
    <name type="common">Tunicate</name>
    <dbReference type="NCBI Taxonomy" id="34765"/>
    <lineage>
        <taxon>Eukaryota</taxon>
        <taxon>Metazoa</taxon>
        <taxon>Chordata</taxon>
        <taxon>Tunicata</taxon>
        <taxon>Appendicularia</taxon>
        <taxon>Copelata</taxon>
        <taxon>Oikopleuridae</taxon>
        <taxon>Oikopleura</taxon>
    </lineage>
</organism>
<dbReference type="GO" id="GO:0004623">
    <property type="term" value="F:phospholipase A2 activity"/>
    <property type="evidence" value="ECO:0007669"/>
    <property type="project" value="InterPro"/>
</dbReference>
<feature type="region of interest" description="Disordered" evidence="1">
    <location>
        <begin position="105"/>
        <end position="145"/>
    </location>
</feature>
<dbReference type="AlphaFoldDB" id="E4YJ63"/>